<feature type="compositionally biased region" description="Low complexity" evidence="1">
    <location>
        <begin position="30"/>
        <end position="50"/>
    </location>
</feature>
<dbReference type="InterPro" id="IPR036890">
    <property type="entry name" value="HATPase_C_sf"/>
</dbReference>
<evidence type="ECO:0000313" key="3">
    <source>
        <dbReference type="Proteomes" id="UP000734823"/>
    </source>
</evidence>
<sequence>MAAEDWPHLFDRFYRAEKSHSRGGSGLGLAPPAVSSRRAAGPRRSSASGVTEALVDCG</sequence>
<proteinExistence type="predicted"/>
<keyword evidence="2" id="KW-0418">Kinase</keyword>
<dbReference type="Proteomes" id="UP000734823">
    <property type="component" value="Unassembled WGS sequence"/>
</dbReference>
<dbReference type="EMBL" id="JABVED010000006">
    <property type="protein sequence ID" value="MBC6447975.1"/>
    <property type="molecule type" value="Genomic_DNA"/>
</dbReference>
<keyword evidence="3" id="KW-1185">Reference proteome</keyword>
<evidence type="ECO:0000313" key="2">
    <source>
        <dbReference type="EMBL" id="MBC6447975.1"/>
    </source>
</evidence>
<accession>A0ABR7L5L9</accession>
<dbReference type="SUPFAM" id="SSF55874">
    <property type="entry name" value="ATPase domain of HSP90 chaperone/DNA topoisomerase II/histidine kinase"/>
    <property type="match status" value="1"/>
</dbReference>
<dbReference type="Gene3D" id="3.30.565.10">
    <property type="entry name" value="Histidine kinase-like ATPase, C-terminal domain"/>
    <property type="match status" value="1"/>
</dbReference>
<dbReference type="CDD" id="cd00075">
    <property type="entry name" value="HATPase"/>
    <property type="match status" value="1"/>
</dbReference>
<gene>
    <name evidence="2" type="ORF">GPZ80_12430</name>
</gene>
<feature type="region of interest" description="Disordered" evidence="1">
    <location>
        <begin position="18"/>
        <end position="58"/>
    </location>
</feature>
<protein>
    <submittedName>
        <fullName evidence="2">Sensor histidine kinase</fullName>
    </submittedName>
</protein>
<comment type="caution">
    <text evidence="2">The sequence shown here is derived from an EMBL/GenBank/DDBJ whole genome shotgun (WGS) entry which is preliminary data.</text>
</comment>
<name>A0ABR7L5L9_9PSEU</name>
<keyword evidence="2" id="KW-0808">Transferase</keyword>
<evidence type="ECO:0000256" key="1">
    <source>
        <dbReference type="SAM" id="MobiDB-lite"/>
    </source>
</evidence>
<dbReference type="GO" id="GO:0016301">
    <property type="term" value="F:kinase activity"/>
    <property type="evidence" value="ECO:0007669"/>
    <property type="project" value="UniProtKB-KW"/>
</dbReference>
<organism evidence="2 3">
    <name type="scientific">Actinokineospora xionganensis</name>
    <dbReference type="NCBI Taxonomy" id="2684470"/>
    <lineage>
        <taxon>Bacteria</taxon>
        <taxon>Bacillati</taxon>
        <taxon>Actinomycetota</taxon>
        <taxon>Actinomycetes</taxon>
        <taxon>Pseudonocardiales</taxon>
        <taxon>Pseudonocardiaceae</taxon>
        <taxon>Actinokineospora</taxon>
    </lineage>
</organism>
<reference evidence="2 3" key="1">
    <citation type="submission" date="2020-06" db="EMBL/GenBank/DDBJ databases">
        <title>Actinokineospora xiongansis sp. nov., isolated from soil of Baiyangdian.</title>
        <authorList>
            <person name="Zhang X."/>
        </authorList>
    </citation>
    <scope>NUCLEOTIDE SEQUENCE [LARGE SCALE GENOMIC DNA]</scope>
    <source>
        <strain evidence="2 3">HBU206404</strain>
    </source>
</reference>